<evidence type="ECO:0000313" key="2">
    <source>
        <dbReference type="Proteomes" id="UP000244005"/>
    </source>
</evidence>
<reference evidence="2" key="1">
    <citation type="journal article" date="2017" name="Cell">
        <title>Insights into land plant evolution garnered from the Marchantia polymorpha genome.</title>
        <authorList>
            <person name="Bowman J.L."/>
            <person name="Kohchi T."/>
            <person name="Yamato K.T."/>
            <person name="Jenkins J."/>
            <person name="Shu S."/>
            <person name="Ishizaki K."/>
            <person name="Yamaoka S."/>
            <person name="Nishihama R."/>
            <person name="Nakamura Y."/>
            <person name="Berger F."/>
            <person name="Adam C."/>
            <person name="Aki S.S."/>
            <person name="Althoff F."/>
            <person name="Araki T."/>
            <person name="Arteaga-Vazquez M.A."/>
            <person name="Balasubrmanian S."/>
            <person name="Barry K."/>
            <person name="Bauer D."/>
            <person name="Boehm C.R."/>
            <person name="Briginshaw L."/>
            <person name="Caballero-Perez J."/>
            <person name="Catarino B."/>
            <person name="Chen F."/>
            <person name="Chiyoda S."/>
            <person name="Chovatia M."/>
            <person name="Davies K.M."/>
            <person name="Delmans M."/>
            <person name="Demura T."/>
            <person name="Dierschke T."/>
            <person name="Dolan L."/>
            <person name="Dorantes-Acosta A.E."/>
            <person name="Eklund D.M."/>
            <person name="Florent S.N."/>
            <person name="Flores-Sandoval E."/>
            <person name="Fujiyama A."/>
            <person name="Fukuzawa H."/>
            <person name="Galik B."/>
            <person name="Grimanelli D."/>
            <person name="Grimwood J."/>
            <person name="Grossniklaus U."/>
            <person name="Hamada T."/>
            <person name="Haseloff J."/>
            <person name="Hetherington A.J."/>
            <person name="Higo A."/>
            <person name="Hirakawa Y."/>
            <person name="Hundley H.N."/>
            <person name="Ikeda Y."/>
            <person name="Inoue K."/>
            <person name="Inoue S.I."/>
            <person name="Ishida S."/>
            <person name="Jia Q."/>
            <person name="Kakita M."/>
            <person name="Kanazawa T."/>
            <person name="Kawai Y."/>
            <person name="Kawashima T."/>
            <person name="Kennedy M."/>
            <person name="Kinose K."/>
            <person name="Kinoshita T."/>
            <person name="Kohara Y."/>
            <person name="Koide E."/>
            <person name="Komatsu K."/>
            <person name="Kopischke S."/>
            <person name="Kubo M."/>
            <person name="Kyozuka J."/>
            <person name="Lagercrantz U."/>
            <person name="Lin S.S."/>
            <person name="Lindquist E."/>
            <person name="Lipzen A.M."/>
            <person name="Lu C.W."/>
            <person name="De Luna E."/>
            <person name="Martienssen R.A."/>
            <person name="Minamino N."/>
            <person name="Mizutani M."/>
            <person name="Mizutani M."/>
            <person name="Mochizuki N."/>
            <person name="Monte I."/>
            <person name="Mosher R."/>
            <person name="Nagasaki H."/>
            <person name="Nakagami H."/>
            <person name="Naramoto S."/>
            <person name="Nishitani K."/>
            <person name="Ohtani M."/>
            <person name="Okamoto T."/>
            <person name="Okumura M."/>
            <person name="Phillips J."/>
            <person name="Pollak B."/>
            <person name="Reinders A."/>
            <person name="Rovekamp M."/>
            <person name="Sano R."/>
            <person name="Sawa S."/>
            <person name="Schmid M.W."/>
            <person name="Shirakawa M."/>
            <person name="Solano R."/>
            <person name="Spunde A."/>
            <person name="Suetsugu N."/>
            <person name="Sugano S."/>
            <person name="Sugiyama A."/>
            <person name="Sun R."/>
            <person name="Suzuki Y."/>
            <person name="Takenaka M."/>
            <person name="Takezawa D."/>
            <person name="Tomogane H."/>
            <person name="Tsuzuki M."/>
            <person name="Ueda T."/>
            <person name="Umeda M."/>
            <person name="Ward J.M."/>
            <person name="Watanabe Y."/>
            <person name="Yazaki K."/>
            <person name="Yokoyama R."/>
            <person name="Yoshitake Y."/>
            <person name="Yotsui I."/>
            <person name="Zachgo S."/>
            <person name="Schmutz J."/>
        </authorList>
    </citation>
    <scope>NUCLEOTIDE SEQUENCE [LARGE SCALE GENOMIC DNA]</scope>
    <source>
        <strain evidence="2">Tak-1</strain>
    </source>
</reference>
<gene>
    <name evidence="1" type="ORF">MARPO_0064s0013</name>
</gene>
<sequence length="198" mass="22405">MEYIEMVVVDDDIAMEVLAPKRTCGRSASAVWNWFTDDASPQNAKSAKCMHCKTLINHHKKSESAKVHLNSCAKFHTFMNGLNDDERPDWYRQNKKGGATNKAAVDSQRGKSQAVSSIQSSIKSFALPKVTGSMKQAFQKQMVLHYFATCTLFQRIEDVHFKEAIKILRPDDGLLSNRKQLVTTLLDQCHQELKTKVD</sequence>
<evidence type="ECO:0000313" key="1">
    <source>
        <dbReference type="EMBL" id="PTQ36320.1"/>
    </source>
</evidence>
<evidence type="ECO:0008006" key="3">
    <source>
        <dbReference type="Google" id="ProtNLM"/>
    </source>
</evidence>
<dbReference type="Gramene" id="Mp8g01890.1">
    <property type="protein sequence ID" value="Mp8g01890.1.cds1"/>
    <property type="gene ID" value="Mp8g01890"/>
</dbReference>
<dbReference type="EMBL" id="KZ772736">
    <property type="protein sequence ID" value="PTQ36320.1"/>
    <property type="molecule type" value="Genomic_DNA"/>
</dbReference>
<protein>
    <recommendedName>
        <fullName evidence="3">BED-type domain-containing protein</fullName>
    </recommendedName>
</protein>
<name>A0A2R6WR32_MARPO</name>
<proteinExistence type="predicted"/>
<keyword evidence="2" id="KW-1185">Reference proteome</keyword>
<accession>A0A2R6WR32</accession>
<organism evidence="1 2">
    <name type="scientific">Marchantia polymorpha</name>
    <name type="common">Common liverwort</name>
    <name type="synonym">Marchantia aquatica</name>
    <dbReference type="NCBI Taxonomy" id="3197"/>
    <lineage>
        <taxon>Eukaryota</taxon>
        <taxon>Viridiplantae</taxon>
        <taxon>Streptophyta</taxon>
        <taxon>Embryophyta</taxon>
        <taxon>Marchantiophyta</taxon>
        <taxon>Marchantiopsida</taxon>
        <taxon>Marchantiidae</taxon>
        <taxon>Marchantiales</taxon>
        <taxon>Marchantiaceae</taxon>
        <taxon>Marchantia</taxon>
    </lineage>
</organism>
<dbReference type="AlphaFoldDB" id="A0A2R6WR32"/>
<dbReference type="OrthoDB" id="100722at2759"/>
<dbReference type="Proteomes" id="UP000244005">
    <property type="component" value="Unassembled WGS sequence"/>
</dbReference>